<keyword evidence="4" id="KW-1185">Reference proteome</keyword>
<dbReference type="Pfam" id="PF13482">
    <property type="entry name" value="RNase_H_2"/>
    <property type="match status" value="1"/>
</dbReference>
<organism evidence="3 4">
    <name type="scientific">Paenibacillus hodogayensis</name>
    <dbReference type="NCBI Taxonomy" id="279208"/>
    <lineage>
        <taxon>Bacteria</taxon>
        <taxon>Bacillati</taxon>
        <taxon>Bacillota</taxon>
        <taxon>Bacilli</taxon>
        <taxon>Bacillales</taxon>
        <taxon>Paenibacillaceae</taxon>
        <taxon>Paenibacillus</taxon>
    </lineage>
</organism>
<dbReference type="RefSeq" id="WP_344907992.1">
    <property type="nucleotide sequence ID" value="NZ_BAAAYO010000006.1"/>
</dbReference>
<sequence length="511" mass="56893">MSLLRERLGRLKKSTGGGPSLDEIGTGSGSSPEESAFPGIDPGWDRLDARLESNGWGSFIMRRKEYPLDYAHGTYRLGELQGEAGCLSALAAPAVKRGGRKIPVAVRAEDDGAKEAMVPPGGTSLHRERLLFLDTETTGLGVGAGNVAFMVGIGFYEDQAFVVEQLFIRNPAEEAAMLHHLRTRLAERDTLVSYNGKCFDWPILKNRYILNRQKEQATDPSHLDFLYPSRSLWRNTLPSCRLSSVERGRLGLSRLDDVPGSLAPALYFQYLAEGDPALLSGVFEHNEKDVLTLACLAAHLAKLLRGEAATSRMEPEELFRLALWLDKLGRETEADEAFRELLERESDQAADYWLPAAEFYKRQGRLAAAVALWERTIERKRRSRIASLTPYVELAMFYEHRDKDYARALAYAEQALERASGRLSALRGEGGGDELQAIRKRVERLRAKRDAVERKAGAVRGTGAGGRTAGKRAAERSRGSRERAHLGEQELLPLSQEDDYREQTHRAKEGV</sequence>
<comment type="caution">
    <text evidence="3">The sequence shown here is derived from an EMBL/GenBank/DDBJ whole genome shotgun (WGS) entry which is preliminary data.</text>
</comment>
<dbReference type="PANTHER" id="PTHR38462:SF1">
    <property type="entry name" value="YPRB RIBONUCLEASE H-LIKE DOMAIN-CONTAINING PROTEIN"/>
    <property type="match status" value="1"/>
</dbReference>
<feature type="region of interest" description="Disordered" evidence="1">
    <location>
        <begin position="1"/>
        <end position="40"/>
    </location>
</feature>
<protein>
    <submittedName>
        <fullName evidence="3">Ribonuclease H-like domain-containing protein</fullName>
    </submittedName>
</protein>
<reference evidence="3 4" key="1">
    <citation type="submission" date="2024-09" db="EMBL/GenBank/DDBJ databases">
        <authorList>
            <person name="Sun Q."/>
            <person name="Mori K."/>
        </authorList>
    </citation>
    <scope>NUCLEOTIDE SEQUENCE [LARGE SCALE GENOMIC DNA]</scope>
    <source>
        <strain evidence="3 4">JCM 12520</strain>
    </source>
</reference>
<feature type="domain" description="YprB ribonuclease H-like" evidence="2">
    <location>
        <begin position="131"/>
        <end position="300"/>
    </location>
</feature>
<dbReference type="PANTHER" id="PTHR38462">
    <property type="entry name" value="EXONUCLEASE-LIKE PROTEIN"/>
    <property type="match status" value="1"/>
</dbReference>
<dbReference type="InterPro" id="IPR012337">
    <property type="entry name" value="RNaseH-like_sf"/>
</dbReference>
<dbReference type="InterPro" id="IPR036397">
    <property type="entry name" value="RNaseH_sf"/>
</dbReference>
<feature type="compositionally biased region" description="Basic and acidic residues" evidence="1">
    <location>
        <begin position="472"/>
        <end position="488"/>
    </location>
</feature>
<dbReference type="SUPFAM" id="SSF53098">
    <property type="entry name" value="Ribonuclease H-like"/>
    <property type="match status" value="1"/>
</dbReference>
<gene>
    <name evidence="3" type="ORF">ACFFNY_27200</name>
</gene>
<dbReference type="EMBL" id="JBHMAG010000018">
    <property type="protein sequence ID" value="MFB9755278.1"/>
    <property type="molecule type" value="Genomic_DNA"/>
</dbReference>
<evidence type="ECO:0000259" key="2">
    <source>
        <dbReference type="Pfam" id="PF13482"/>
    </source>
</evidence>
<dbReference type="SUPFAM" id="SSF48452">
    <property type="entry name" value="TPR-like"/>
    <property type="match status" value="1"/>
</dbReference>
<evidence type="ECO:0000256" key="1">
    <source>
        <dbReference type="SAM" id="MobiDB-lite"/>
    </source>
</evidence>
<dbReference type="Proteomes" id="UP001589619">
    <property type="component" value="Unassembled WGS sequence"/>
</dbReference>
<accession>A0ABV5W453</accession>
<dbReference type="InterPro" id="IPR038720">
    <property type="entry name" value="YprB_RNase_H-like_dom"/>
</dbReference>
<dbReference type="Gene3D" id="1.25.40.10">
    <property type="entry name" value="Tetratricopeptide repeat domain"/>
    <property type="match status" value="1"/>
</dbReference>
<evidence type="ECO:0000313" key="3">
    <source>
        <dbReference type="EMBL" id="MFB9755278.1"/>
    </source>
</evidence>
<name>A0ABV5W453_9BACL</name>
<dbReference type="InterPro" id="IPR011990">
    <property type="entry name" value="TPR-like_helical_dom_sf"/>
</dbReference>
<feature type="compositionally biased region" description="Basic and acidic residues" evidence="1">
    <location>
        <begin position="501"/>
        <end position="511"/>
    </location>
</feature>
<feature type="region of interest" description="Disordered" evidence="1">
    <location>
        <begin position="453"/>
        <end position="511"/>
    </location>
</feature>
<evidence type="ECO:0000313" key="4">
    <source>
        <dbReference type="Proteomes" id="UP001589619"/>
    </source>
</evidence>
<proteinExistence type="predicted"/>
<dbReference type="Gene3D" id="3.30.420.10">
    <property type="entry name" value="Ribonuclease H-like superfamily/Ribonuclease H"/>
    <property type="match status" value="1"/>
</dbReference>